<feature type="coiled-coil region" evidence="1">
    <location>
        <begin position="261"/>
        <end position="288"/>
    </location>
</feature>
<gene>
    <name evidence="2" type="ORF">CLMAG_62570</name>
</gene>
<evidence type="ECO:0008006" key="4">
    <source>
        <dbReference type="Google" id="ProtNLM"/>
    </source>
</evidence>
<dbReference type="InterPro" id="IPR043773">
    <property type="entry name" value="JetA"/>
</dbReference>
<name>A0A162QFP1_9CLOT</name>
<feature type="coiled-coil region" evidence="1">
    <location>
        <begin position="501"/>
        <end position="528"/>
    </location>
</feature>
<evidence type="ECO:0000313" key="2">
    <source>
        <dbReference type="EMBL" id="KZL88485.1"/>
    </source>
</evidence>
<feature type="coiled-coil region" evidence="1">
    <location>
        <begin position="317"/>
        <end position="374"/>
    </location>
</feature>
<dbReference type="Proteomes" id="UP000076603">
    <property type="component" value="Unassembled WGS sequence"/>
</dbReference>
<keyword evidence="3" id="KW-1185">Reference proteome</keyword>
<dbReference type="EMBL" id="LWAE01000018">
    <property type="protein sequence ID" value="KZL88485.1"/>
    <property type="molecule type" value="Genomic_DNA"/>
</dbReference>
<dbReference type="PATRIC" id="fig|1121326.3.peg.6333"/>
<keyword evidence="1" id="KW-0175">Coiled coil</keyword>
<comment type="caution">
    <text evidence="2">The sequence shown here is derived from an EMBL/GenBank/DDBJ whole genome shotgun (WGS) entry which is preliminary data.</text>
</comment>
<dbReference type="OrthoDB" id="174137at2"/>
<dbReference type="AlphaFoldDB" id="A0A162QFP1"/>
<evidence type="ECO:0000256" key="1">
    <source>
        <dbReference type="SAM" id="Coils"/>
    </source>
</evidence>
<proteinExistence type="predicted"/>
<organism evidence="2 3">
    <name type="scientific">Clostridium magnum DSM 2767</name>
    <dbReference type="NCBI Taxonomy" id="1121326"/>
    <lineage>
        <taxon>Bacteria</taxon>
        <taxon>Bacillati</taxon>
        <taxon>Bacillota</taxon>
        <taxon>Clostridia</taxon>
        <taxon>Eubacteriales</taxon>
        <taxon>Clostridiaceae</taxon>
        <taxon>Clostridium</taxon>
    </lineage>
</organism>
<accession>A0A162QFP1</accession>
<evidence type="ECO:0000313" key="3">
    <source>
        <dbReference type="Proteomes" id="UP000076603"/>
    </source>
</evidence>
<dbReference type="Pfam" id="PF18982">
    <property type="entry name" value="JetA"/>
    <property type="match status" value="1"/>
</dbReference>
<protein>
    <recommendedName>
        <fullName evidence="4">Chromosome partition protein Smc</fullName>
    </recommendedName>
</protein>
<dbReference type="RefSeq" id="WP_066631115.1">
    <property type="nucleotide sequence ID" value="NZ_FQXL01000039.1"/>
</dbReference>
<sequence length="591" mass="69154">MIFKNIPENFFAPLSSKNKNTYWDCIYILYTIMSSQLSFGVERELVIDQLQDYFESSVVDITEDDVTVSGSRDKATLFIRKLIDYGWINSETTNSYVQLIHFNDYADEIKKAFKKAGKEVEPRIICELLRVTDDKWKNAIEGYLNTQRFYLLVEPEDFNLALNVYENIRKNRGLHSAGLINTGRLEKYDNWEENTLASIVTSQSIWAKRFVNMILGKVTLCEKVEELKQYNCSITPGCMLYQNHVARAIDPKVYNTPYIGEDAYKIQLEQAVKEKEILEQQRNEILERLKYLEAYREVLNKDNETNIKYKLDTLPKLKASEEQLKNLKREKLELEKNNNFLQKKMVIEGIKKEIANLEGKKEELIKKNGFNENEIRNQDKAKEFKKSQLEMQKEDLVNIQQSLGELLSSAEKEYVSLVEVKNLTKLKEDYEGTKKRAETSRSNFEGTLREKQYKYKSEHDFGAEAAFKGAKLFIEELDKLKNSELLTYEEKVYAARKGAELEFKEQFLSKLQENIKKAQGEFKHLNKALKDIKFGSESYEFKYTESKRFGKYYKMIMDDFNIVEGFSLLSGQFNDIHKEVSVSKKASEEMI</sequence>
<reference evidence="2 3" key="1">
    <citation type="submission" date="2016-04" db="EMBL/GenBank/DDBJ databases">
        <title>Genome sequence of Clostridium magnum DSM 2767.</title>
        <authorList>
            <person name="Poehlein A."/>
            <person name="Uhlig R."/>
            <person name="Fischer R."/>
            <person name="Bahl H."/>
            <person name="Daniel R."/>
        </authorList>
    </citation>
    <scope>NUCLEOTIDE SEQUENCE [LARGE SCALE GENOMIC DNA]</scope>
    <source>
        <strain evidence="2 3">DSM 2767</strain>
    </source>
</reference>
<dbReference type="STRING" id="1121326.CLMAG_62570"/>